<accession>A0A2H3DGK3</accession>
<sequence>MSLVLVIGGHSAGGQMAQRYAILRTSTNDDDRLHFWIGDSSLLGGTAEGAKCEGVDAFKYGLESNFPAYASKNARALGREERGRNFVAMLEDMGGIPRLTTVDWVPGISHNGEGMMASDAGIDKHSVYQAVFGSII</sequence>
<dbReference type="Proteomes" id="UP000217790">
    <property type="component" value="Unassembled WGS sequence"/>
</dbReference>
<gene>
    <name evidence="1" type="ORF">ARMGADRAFT_1029482</name>
</gene>
<dbReference type="EMBL" id="KZ293654">
    <property type="protein sequence ID" value="PBK94351.1"/>
    <property type="molecule type" value="Genomic_DNA"/>
</dbReference>
<dbReference type="PANTHER" id="PTHR35560">
    <property type="entry name" value="BLL0132 PROTEIN"/>
    <property type="match status" value="1"/>
</dbReference>
<dbReference type="Gene3D" id="3.40.50.1820">
    <property type="entry name" value="alpha/beta hydrolase"/>
    <property type="match status" value="1"/>
</dbReference>
<dbReference type="OrthoDB" id="5985073at2759"/>
<dbReference type="InParanoid" id="A0A2H3DGK3"/>
<dbReference type="STRING" id="47427.A0A2H3DGK3"/>
<proteinExistence type="predicted"/>
<dbReference type="AlphaFoldDB" id="A0A2H3DGK3"/>
<dbReference type="PANTHER" id="PTHR35560:SF3">
    <property type="entry name" value="PEPTIDASE S9 PROLYL OLIGOPEPTIDASE CATALYTIC DOMAIN-CONTAINING PROTEIN"/>
    <property type="match status" value="1"/>
</dbReference>
<evidence type="ECO:0000313" key="1">
    <source>
        <dbReference type="EMBL" id="PBK94351.1"/>
    </source>
</evidence>
<dbReference type="InterPro" id="IPR029058">
    <property type="entry name" value="AB_hydrolase_fold"/>
</dbReference>
<organism evidence="1 2">
    <name type="scientific">Armillaria gallica</name>
    <name type="common">Bulbous honey fungus</name>
    <name type="synonym">Armillaria bulbosa</name>
    <dbReference type="NCBI Taxonomy" id="47427"/>
    <lineage>
        <taxon>Eukaryota</taxon>
        <taxon>Fungi</taxon>
        <taxon>Dikarya</taxon>
        <taxon>Basidiomycota</taxon>
        <taxon>Agaricomycotina</taxon>
        <taxon>Agaricomycetes</taxon>
        <taxon>Agaricomycetidae</taxon>
        <taxon>Agaricales</taxon>
        <taxon>Marasmiineae</taxon>
        <taxon>Physalacriaceae</taxon>
        <taxon>Armillaria</taxon>
    </lineage>
</organism>
<name>A0A2H3DGK3_ARMGA</name>
<protein>
    <submittedName>
        <fullName evidence="1">Uncharacterized protein</fullName>
    </submittedName>
</protein>
<evidence type="ECO:0000313" key="2">
    <source>
        <dbReference type="Proteomes" id="UP000217790"/>
    </source>
</evidence>
<reference evidence="2" key="1">
    <citation type="journal article" date="2017" name="Nat. Ecol. Evol.">
        <title>Genome expansion and lineage-specific genetic innovations in the forest pathogenic fungi Armillaria.</title>
        <authorList>
            <person name="Sipos G."/>
            <person name="Prasanna A.N."/>
            <person name="Walter M.C."/>
            <person name="O'Connor E."/>
            <person name="Balint B."/>
            <person name="Krizsan K."/>
            <person name="Kiss B."/>
            <person name="Hess J."/>
            <person name="Varga T."/>
            <person name="Slot J."/>
            <person name="Riley R."/>
            <person name="Boka B."/>
            <person name="Rigling D."/>
            <person name="Barry K."/>
            <person name="Lee J."/>
            <person name="Mihaltcheva S."/>
            <person name="LaButti K."/>
            <person name="Lipzen A."/>
            <person name="Waldron R."/>
            <person name="Moloney N.M."/>
            <person name="Sperisen C."/>
            <person name="Kredics L."/>
            <person name="Vagvoelgyi C."/>
            <person name="Patrignani A."/>
            <person name="Fitzpatrick D."/>
            <person name="Nagy I."/>
            <person name="Doyle S."/>
            <person name="Anderson J.B."/>
            <person name="Grigoriev I.V."/>
            <person name="Gueldener U."/>
            <person name="Muensterkoetter M."/>
            <person name="Nagy L.G."/>
        </authorList>
    </citation>
    <scope>NUCLEOTIDE SEQUENCE [LARGE SCALE GENOMIC DNA]</scope>
    <source>
        <strain evidence="2">Ar21-2</strain>
    </source>
</reference>
<keyword evidence="2" id="KW-1185">Reference proteome</keyword>